<dbReference type="EMBL" id="JAGRRH010000004">
    <property type="protein sequence ID" value="KAG7370633.1"/>
    <property type="molecule type" value="Genomic_DNA"/>
</dbReference>
<protein>
    <submittedName>
        <fullName evidence="2">Uncharacterized protein</fullName>
    </submittedName>
</protein>
<accession>A0A9K3Q4A2</accession>
<gene>
    <name evidence="2" type="ORF">IV203_019203</name>
</gene>
<evidence type="ECO:0000313" key="2">
    <source>
        <dbReference type="EMBL" id="KAG7370633.1"/>
    </source>
</evidence>
<proteinExistence type="predicted"/>
<evidence type="ECO:0000313" key="3">
    <source>
        <dbReference type="Proteomes" id="UP000693970"/>
    </source>
</evidence>
<reference evidence="2" key="2">
    <citation type="submission" date="2021-04" db="EMBL/GenBank/DDBJ databases">
        <authorList>
            <person name="Podell S."/>
        </authorList>
    </citation>
    <scope>NUCLEOTIDE SEQUENCE</scope>
    <source>
        <strain evidence="2">Hildebrandi</strain>
    </source>
</reference>
<organism evidence="2 3">
    <name type="scientific">Nitzschia inconspicua</name>
    <dbReference type="NCBI Taxonomy" id="303405"/>
    <lineage>
        <taxon>Eukaryota</taxon>
        <taxon>Sar</taxon>
        <taxon>Stramenopiles</taxon>
        <taxon>Ochrophyta</taxon>
        <taxon>Bacillariophyta</taxon>
        <taxon>Bacillariophyceae</taxon>
        <taxon>Bacillariophycidae</taxon>
        <taxon>Bacillariales</taxon>
        <taxon>Bacillariaceae</taxon>
        <taxon>Nitzschia</taxon>
    </lineage>
</organism>
<dbReference type="Proteomes" id="UP000693970">
    <property type="component" value="Unassembled WGS sequence"/>
</dbReference>
<reference evidence="2" key="1">
    <citation type="journal article" date="2021" name="Sci. Rep.">
        <title>Diploid genomic architecture of Nitzschia inconspicua, an elite biomass production diatom.</title>
        <authorList>
            <person name="Oliver A."/>
            <person name="Podell S."/>
            <person name="Pinowska A."/>
            <person name="Traller J.C."/>
            <person name="Smith S.R."/>
            <person name="McClure R."/>
            <person name="Beliaev A."/>
            <person name="Bohutskyi P."/>
            <person name="Hill E.A."/>
            <person name="Rabines A."/>
            <person name="Zheng H."/>
            <person name="Allen L.Z."/>
            <person name="Kuo A."/>
            <person name="Grigoriev I.V."/>
            <person name="Allen A.E."/>
            <person name="Hazlebeck D."/>
            <person name="Allen E.E."/>
        </authorList>
    </citation>
    <scope>NUCLEOTIDE SEQUENCE</scope>
    <source>
        <strain evidence="2">Hildebrandi</strain>
    </source>
</reference>
<evidence type="ECO:0000256" key="1">
    <source>
        <dbReference type="SAM" id="MobiDB-lite"/>
    </source>
</evidence>
<sequence>MSTVVLASGRDRSHQTPPTKRFLNYIPEVPIRQHFLGCGDLFELERGYSTEPRGKKKSHQGRSANEDNDVQPKFKHGVILSKCCNGMDTAPCEFSKVHDEENEILLSTYNNGRNIN</sequence>
<feature type="region of interest" description="Disordered" evidence="1">
    <location>
        <begin position="49"/>
        <end position="71"/>
    </location>
</feature>
<comment type="caution">
    <text evidence="2">The sequence shown here is derived from an EMBL/GenBank/DDBJ whole genome shotgun (WGS) entry which is preliminary data.</text>
</comment>
<name>A0A9K3Q4A2_9STRA</name>
<dbReference type="AlphaFoldDB" id="A0A9K3Q4A2"/>
<keyword evidence="3" id="KW-1185">Reference proteome</keyword>